<dbReference type="Proteomes" id="UP000051269">
    <property type="component" value="Unassembled WGS sequence"/>
</dbReference>
<reference evidence="2 3" key="1">
    <citation type="submission" date="2015-10" db="EMBL/GenBank/DDBJ databases">
        <title>Metagenome-Assembled Genomes uncover a global brackish microbiome.</title>
        <authorList>
            <person name="Hugerth L.W."/>
            <person name="Larsson J."/>
            <person name="Alneberg J."/>
            <person name="Lindh M.V."/>
            <person name="Legrand C."/>
            <person name="Pinhassi J."/>
            <person name="Andersson A.F."/>
        </authorList>
    </citation>
    <scope>NUCLEOTIDE SEQUENCE [LARGE SCALE GENOMIC DNA]</scope>
    <source>
        <strain evidence="2">BACL18 MAG-120507-bin52</strain>
    </source>
</reference>
<accession>A0A0R2RGT8</accession>
<name>A0A0R2RGT8_9BACT</name>
<organism evidence="2 3">
    <name type="scientific">Verrucomicrobia subdivision 6 bacterium BACL9 MAG-120507-bin52</name>
    <dbReference type="NCBI Taxonomy" id="1655590"/>
    <lineage>
        <taxon>Bacteria</taxon>
        <taxon>Pseudomonadati</taxon>
        <taxon>Verrucomicrobiota</taxon>
        <taxon>Verrucomicrobiia</taxon>
        <taxon>Verrucomicrobiales</taxon>
        <taxon>Verrucomicrobia subdivision 6</taxon>
    </lineage>
</organism>
<feature type="region of interest" description="Disordered" evidence="1">
    <location>
        <begin position="158"/>
        <end position="209"/>
    </location>
</feature>
<dbReference type="AlphaFoldDB" id="A0A0R2RGT8"/>
<sequence>MNKFFTFGMGVILVLVGEGIGWGQMSPDMPPPVALSEPATETRSGLPKALEVSRYAALGKKSPFTLASATAEADFAKDLVLGGYVRMDGEDFVMVANKTKPDRILVGMKASPSAQGMILLELKKDASGDPSKMQAKIKKGNEMATLKYEAMGGGAPPMAAVPVPGQGQPPVPGLPGQPAQVQKPGAKAANRNPPVIRRRVIPIPQGPRK</sequence>
<proteinExistence type="predicted"/>
<evidence type="ECO:0000313" key="3">
    <source>
        <dbReference type="Proteomes" id="UP000051269"/>
    </source>
</evidence>
<dbReference type="EMBL" id="LIBO01000192">
    <property type="protein sequence ID" value="KRO61839.1"/>
    <property type="molecule type" value="Genomic_DNA"/>
</dbReference>
<gene>
    <name evidence="2" type="ORF">ABR82_00180</name>
</gene>
<evidence type="ECO:0000256" key="1">
    <source>
        <dbReference type="SAM" id="MobiDB-lite"/>
    </source>
</evidence>
<evidence type="ECO:0000313" key="2">
    <source>
        <dbReference type="EMBL" id="KRO61839.1"/>
    </source>
</evidence>
<protein>
    <submittedName>
        <fullName evidence="2">Uncharacterized protein</fullName>
    </submittedName>
</protein>
<comment type="caution">
    <text evidence="2">The sequence shown here is derived from an EMBL/GenBank/DDBJ whole genome shotgun (WGS) entry which is preliminary data.</text>
</comment>